<dbReference type="AlphaFoldDB" id="A0A0C3GQP6"/>
<reference evidence="1 2" key="1">
    <citation type="submission" date="2014-04" db="EMBL/GenBank/DDBJ databases">
        <authorList>
            <consortium name="DOE Joint Genome Institute"/>
            <person name="Kuo A."/>
            <person name="Martino E."/>
            <person name="Perotto S."/>
            <person name="Kohler A."/>
            <person name="Nagy L.G."/>
            <person name="Floudas D."/>
            <person name="Copeland A."/>
            <person name="Barry K.W."/>
            <person name="Cichocki N."/>
            <person name="Veneault-Fourrey C."/>
            <person name="LaButti K."/>
            <person name="Lindquist E.A."/>
            <person name="Lipzen A."/>
            <person name="Lundell T."/>
            <person name="Morin E."/>
            <person name="Murat C."/>
            <person name="Sun H."/>
            <person name="Tunlid A."/>
            <person name="Henrissat B."/>
            <person name="Grigoriev I.V."/>
            <person name="Hibbett D.S."/>
            <person name="Martin F."/>
            <person name="Nordberg H.P."/>
            <person name="Cantor M.N."/>
            <person name="Hua S.X."/>
        </authorList>
    </citation>
    <scope>NUCLEOTIDE SEQUENCE [LARGE SCALE GENOMIC DNA]</scope>
    <source>
        <strain evidence="1 2">Zn</strain>
    </source>
</reference>
<evidence type="ECO:0000313" key="2">
    <source>
        <dbReference type="Proteomes" id="UP000054321"/>
    </source>
</evidence>
<proteinExistence type="predicted"/>
<gene>
    <name evidence="1" type="ORF">OIDMADRAFT_181784</name>
</gene>
<dbReference type="STRING" id="913774.A0A0C3GQP6"/>
<evidence type="ECO:0000313" key="1">
    <source>
        <dbReference type="EMBL" id="KIM98370.1"/>
    </source>
</evidence>
<dbReference type="Proteomes" id="UP000054321">
    <property type="component" value="Unassembled WGS sequence"/>
</dbReference>
<accession>A0A0C3GQP6</accession>
<dbReference type="HOGENOM" id="CLU_1277947_0_0_1"/>
<organism evidence="1 2">
    <name type="scientific">Oidiodendron maius (strain Zn)</name>
    <dbReference type="NCBI Taxonomy" id="913774"/>
    <lineage>
        <taxon>Eukaryota</taxon>
        <taxon>Fungi</taxon>
        <taxon>Dikarya</taxon>
        <taxon>Ascomycota</taxon>
        <taxon>Pezizomycotina</taxon>
        <taxon>Leotiomycetes</taxon>
        <taxon>Leotiomycetes incertae sedis</taxon>
        <taxon>Myxotrichaceae</taxon>
        <taxon>Oidiodendron</taxon>
    </lineage>
</organism>
<reference evidence="2" key="2">
    <citation type="submission" date="2015-01" db="EMBL/GenBank/DDBJ databases">
        <title>Evolutionary Origins and Diversification of the Mycorrhizal Mutualists.</title>
        <authorList>
            <consortium name="DOE Joint Genome Institute"/>
            <consortium name="Mycorrhizal Genomics Consortium"/>
            <person name="Kohler A."/>
            <person name="Kuo A."/>
            <person name="Nagy L.G."/>
            <person name="Floudas D."/>
            <person name="Copeland A."/>
            <person name="Barry K.W."/>
            <person name="Cichocki N."/>
            <person name="Veneault-Fourrey C."/>
            <person name="LaButti K."/>
            <person name="Lindquist E.A."/>
            <person name="Lipzen A."/>
            <person name="Lundell T."/>
            <person name="Morin E."/>
            <person name="Murat C."/>
            <person name="Riley R."/>
            <person name="Ohm R."/>
            <person name="Sun H."/>
            <person name="Tunlid A."/>
            <person name="Henrissat B."/>
            <person name="Grigoriev I.V."/>
            <person name="Hibbett D.S."/>
            <person name="Martin F."/>
        </authorList>
    </citation>
    <scope>NUCLEOTIDE SEQUENCE [LARGE SCALE GENOMIC DNA]</scope>
    <source>
        <strain evidence="2">Zn</strain>
    </source>
</reference>
<dbReference type="InParanoid" id="A0A0C3GQP6"/>
<sequence>MESPDDTGLDIVGITDPEKFKQLTLHHTEHTDIRICPSGSDVTTFYVNNTTWTLKGPHITLHRGAGKTAPVIGVSHLTASGNATVGLGDPGVDMNAMVWEQLGRQNKWKRDPFQFEFPFDGERKKFTWNRMTKIRFNLQLIEDSNPDVVLAAYVPAGLMWKKRGRILIRTGYEEPWEKIVLLTAISIVELGRKGAG</sequence>
<name>A0A0C3GQP6_OIDMZ</name>
<protein>
    <submittedName>
        <fullName evidence="1">Uncharacterized protein</fullName>
    </submittedName>
</protein>
<dbReference type="EMBL" id="KN832880">
    <property type="protein sequence ID" value="KIM98370.1"/>
    <property type="molecule type" value="Genomic_DNA"/>
</dbReference>
<keyword evidence="2" id="KW-1185">Reference proteome</keyword>